<dbReference type="KEGG" id="pami:JCM7686_2230"/>
<dbReference type="GO" id="GO:0008745">
    <property type="term" value="F:N-acetylmuramoyl-L-alanine amidase activity"/>
    <property type="evidence" value="ECO:0007669"/>
    <property type="project" value="InterPro"/>
</dbReference>
<dbReference type="HOGENOM" id="CLU_087916_0_0_5"/>
<gene>
    <name evidence="2" type="ORF">JCM7686_2230</name>
</gene>
<evidence type="ECO:0000313" key="2">
    <source>
        <dbReference type="EMBL" id="AGT09308.1"/>
    </source>
</evidence>
<accession>S5YCX1</accession>
<dbReference type="Proteomes" id="UP000015480">
    <property type="component" value="Chromosome"/>
</dbReference>
<dbReference type="InterPro" id="IPR002502">
    <property type="entry name" value="Amidase_domain"/>
</dbReference>
<dbReference type="PATRIC" id="fig|1367847.3.peg.2221"/>
<keyword evidence="3" id="KW-1185">Reference proteome</keyword>
<dbReference type="SUPFAM" id="SSF55846">
    <property type="entry name" value="N-acetylmuramoyl-L-alanine amidase-like"/>
    <property type="match status" value="1"/>
</dbReference>
<proteinExistence type="predicted"/>
<dbReference type="AlphaFoldDB" id="S5YCX1"/>
<protein>
    <recommendedName>
        <fullName evidence="1">N-acetylmuramoyl-L-alanine amidase domain-containing protein</fullName>
    </recommendedName>
</protein>
<reference evidence="2 3" key="1">
    <citation type="journal article" date="2014" name="BMC Genomics">
        <title>Architecture and functions of a multipartite genome of the methylotrophic bacterium Paracoccus aminophilus JCM 7686, containing primary and secondary chromids.</title>
        <authorList>
            <person name="Dziewit L."/>
            <person name="Czarnecki J."/>
            <person name="Wibberg D."/>
            <person name="Radlinska M."/>
            <person name="Mrozek P."/>
            <person name="Szymczak M."/>
            <person name="Schluter A."/>
            <person name="Puhler A."/>
            <person name="Bartosik D."/>
        </authorList>
    </citation>
    <scope>NUCLEOTIDE SEQUENCE [LARGE SCALE GENOMIC DNA]</scope>
    <source>
        <strain evidence="2">JCM 7686</strain>
    </source>
</reference>
<dbReference type="GO" id="GO:0009253">
    <property type="term" value="P:peptidoglycan catabolic process"/>
    <property type="evidence" value="ECO:0007669"/>
    <property type="project" value="InterPro"/>
</dbReference>
<dbReference type="Pfam" id="PF01510">
    <property type="entry name" value="Amidase_2"/>
    <property type="match status" value="1"/>
</dbReference>
<name>S5YCX1_PARAH</name>
<sequence>MHPPRNMRLANSIPHHMAVDTKELALMDAIIRAMPRAQRQQTRSTRPLYHTLPPLRAVFSFQERENMTAVMNAVRARQARCAALGFWPGPIDGIDGSRTRAAYAAALAAQKARGQPFQHSSGVTRIHWHWAVSGYAASTEAIAAYHALILGDGEVRWLADPATPRSHTLNANGGAVGLSICAMAGANERPFVWGRAPLLPVQVSALARETARLCRIYDIPVSRWSTLSHAEIQPSLGVVQKNKWDITVLPGMAGPADPISVGDRLRDLVSRELSTL</sequence>
<dbReference type="eggNOG" id="COG3409">
    <property type="taxonomic scope" value="Bacteria"/>
</dbReference>
<organism evidence="2 3">
    <name type="scientific">Paracoccus aminophilus JCM 7686</name>
    <dbReference type="NCBI Taxonomy" id="1367847"/>
    <lineage>
        <taxon>Bacteria</taxon>
        <taxon>Pseudomonadati</taxon>
        <taxon>Pseudomonadota</taxon>
        <taxon>Alphaproteobacteria</taxon>
        <taxon>Rhodobacterales</taxon>
        <taxon>Paracoccaceae</taxon>
        <taxon>Paracoccus</taxon>
    </lineage>
</organism>
<evidence type="ECO:0000313" key="3">
    <source>
        <dbReference type="Proteomes" id="UP000015480"/>
    </source>
</evidence>
<dbReference type="Gene3D" id="3.40.80.10">
    <property type="entry name" value="Peptidoglycan recognition protein-like"/>
    <property type="match status" value="1"/>
</dbReference>
<dbReference type="EMBL" id="CP006650">
    <property type="protein sequence ID" value="AGT09308.1"/>
    <property type="molecule type" value="Genomic_DNA"/>
</dbReference>
<evidence type="ECO:0000259" key="1">
    <source>
        <dbReference type="Pfam" id="PF01510"/>
    </source>
</evidence>
<feature type="domain" description="N-acetylmuramoyl-L-alanine amidase" evidence="1">
    <location>
        <begin position="142"/>
        <end position="243"/>
    </location>
</feature>
<dbReference type="InterPro" id="IPR036505">
    <property type="entry name" value="Amidase/PGRP_sf"/>
</dbReference>